<evidence type="ECO:0000256" key="1">
    <source>
        <dbReference type="ARBA" id="ARBA00002434"/>
    </source>
</evidence>
<keyword evidence="4" id="KW-0597">Phosphoprotein</keyword>
<evidence type="ECO:0000256" key="8">
    <source>
        <dbReference type="ARBA" id="ARBA00022777"/>
    </source>
</evidence>
<dbReference type="Gene3D" id="3.40.930.10">
    <property type="entry name" value="Mannitol-specific EII, Chain A"/>
    <property type="match status" value="1"/>
</dbReference>
<keyword evidence="7" id="KW-0598">Phosphotransferase system</keyword>
<evidence type="ECO:0000259" key="12">
    <source>
        <dbReference type="PROSITE" id="PS51094"/>
    </source>
</evidence>
<dbReference type="OrthoDB" id="1640042at2"/>
<dbReference type="InterPro" id="IPR050893">
    <property type="entry name" value="Sugar_PTS"/>
</dbReference>
<evidence type="ECO:0000256" key="11">
    <source>
        <dbReference type="ARBA" id="ARBA00030962"/>
    </source>
</evidence>
<dbReference type="PANTHER" id="PTHR30181:SF2">
    <property type="entry name" value="PTS SYSTEM MANNITOL-SPECIFIC EIICBA COMPONENT"/>
    <property type="match status" value="1"/>
</dbReference>
<dbReference type="PROSITE" id="PS51094">
    <property type="entry name" value="PTS_EIIA_TYPE_2"/>
    <property type="match status" value="1"/>
</dbReference>
<dbReference type="EMBL" id="NGKA01000023">
    <property type="protein sequence ID" value="RSU09273.1"/>
    <property type="molecule type" value="Genomic_DNA"/>
</dbReference>
<dbReference type="PANTHER" id="PTHR30181">
    <property type="entry name" value="MANNITOL PERMEASE IIC COMPONENT"/>
    <property type="match status" value="1"/>
</dbReference>
<evidence type="ECO:0000256" key="7">
    <source>
        <dbReference type="ARBA" id="ARBA00022683"/>
    </source>
</evidence>
<keyword evidence="5" id="KW-0762">Sugar transport</keyword>
<dbReference type="InterPro" id="IPR002178">
    <property type="entry name" value="PTS_EIIA_type-2_dom"/>
</dbReference>
<evidence type="ECO:0000256" key="2">
    <source>
        <dbReference type="ARBA" id="ARBA00014783"/>
    </source>
</evidence>
<dbReference type="GO" id="GO:0005886">
    <property type="term" value="C:plasma membrane"/>
    <property type="evidence" value="ECO:0007669"/>
    <property type="project" value="TreeGrafter"/>
</dbReference>
<evidence type="ECO:0000256" key="6">
    <source>
        <dbReference type="ARBA" id="ARBA00022679"/>
    </source>
</evidence>
<comment type="function">
    <text evidence="1">The phosphoenolpyruvate-dependent sugar phosphotransferase system (sugar PTS), a major carbohydrate active transport system, catalyzes the phosphorylation of incoming sugar substrates concomitantly with their translocation across the cell membrane. The enzyme II CmtAB PTS system is involved in D-mannitol transport.</text>
</comment>
<dbReference type="Pfam" id="PF00359">
    <property type="entry name" value="PTS_EIIA_2"/>
    <property type="match status" value="1"/>
</dbReference>
<dbReference type="RefSeq" id="WP_126809934.1">
    <property type="nucleotide sequence ID" value="NZ_NGKA01000023.1"/>
</dbReference>
<dbReference type="CDD" id="cd00211">
    <property type="entry name" value="PTS_IIA_fru"/>
    <property type="match status" value="1"/>
</dbReference>
<dbReference type="AlphaFoldDB" id="A0A430AMT4"/>
<organism evidence="13 14">
    <name type="scientific">Vagococcus elongatus</name>
    <dbReference type="NCBI Taxonomy" id="180344"/>
    <lineage>
        <taxon>Bacteria</taxon>
        <taxon>Bacillati</taxon>
        <taxon>Bacillota</taxon>
        <taxon>Bacilli</taxon>
        <taxon>Lactobacillales</taxon>
        <taxon>Enterococcaceae</taxon>
        <taxon>Vagococcus</taxon>
    </lineage>
</organism>
<dbReference type="Proteomes" id="UP000287605">
    <property type="component" value="Unassembled WGS sequence"/>
</dbReference>
<accession>A0A430AMT4</accession>
<evidence type="ECO:0000313" key="13">
    <source>
        <dbReference type="EMBL" id="RSU09273.1"/>
    </source>
</evidence>
<sequence>MKLETDMILLNQNYENKETAIRASGELLVEAGCVTSEYVEAMLEREKLVSTYMGNFIAIPHSTENAKKYVKKNGISILQVPDGVDFGTADEEKTVMIVFGIAGIGNEHLNILQKIALFCSDVENVVKLVEAKTEEEIIKYLEENQEA</sequence>
<evidence type="ECO:0000256" key="5">
    <source>
        <dbReference type="ARBA" id="ARBA00022597"/>
    </source>
</evidence>
<keyword evidence="6" id="KW-0808">Transferase</keyword>
<dbReference type="GO" id="GO:0016301">
    <property type="term" value="F:kinase activity"/>
    <property type="evidence" value="ECO:0007669"/>
    <property type="project" value="UniProtKB-KW"/>
</dbReference>
<name>A0A430AMT4_9ENTE</name>
<evidence type="ECO:0000313" key="14">
    <source>
        <dbReference type="Proteomes" id="UP000287605"/>
    </source>
</evidence>
<keyword evidence="14" id="KW-1185">Reference proteome</keyword>
<evidence type="ECO:0000256" key="3">
    <source>
        <dbReference type="ARBA" id="ARBA00022448"/>
    </source>
</evidence>
<evidence type="ECO:0000256" key="4">
    <source>
        <dbReference type="ARBA" id="ARBA00022553"/>
    </source>
</evidence>
<reference evidence="13 14" key="1">
    <citation type="submission" date="2017-05" db="EMBL/GenBank/DDBJ databases">
        <title>Vagococcus spp. assemblies.</title>
        <authorList>
            <person name="Gulvik C.A."/>
        </authorList>
    </citation>
    <scope>NUCLEOTIDE SEQUENCE [LARGE SCALE GENOMIC DNA]</scope>
    <source>
        <strain evidence="13 14">CCUG 51432</strain>
    </source>
</reference>
<keyword evidence="3" id="KW-0813">Transport</keyword>
<dbReference type="SUPFAM" id="SSF55804">
    <property type="entry name" value="Phoshotransferase/anion transport protein"/>
    <property type="match status" value="1"/>
</dbReference>
<feature type="domain" description="PTS EIIA type-2" evidence="12">
    <location>
        <begin position="1"/>
        <end position="144"/>
    </location>
</feature>
<dbReference type="GO" id="GO:0009401">
    <property type="term" value="P:phosphoenolpyruvate-dependent sugar phosphotransferase system"/>
    <property type="evidence" value="ECO:0007669"/>
    <property type="project" value="UniProtKB-KW"/>
</dbReference>
<gene>
    <name evidence="13" type="ORF">CBF29_11845</name>
</gene>
<dbReference type="InterPro" id="IPR016152">
    <property type="entry name" value="PTrfase/Anion_transptr"/>
</dbReference>
<evidence type="ECO:0000256" key="10">
    <source>
        <dbReference type="ARBA" id="ARBA00030956"/>
    </source>
</evidence>
<evidence type="ECO:0000256" key="9">
    <source>
        <dbReference type="ARBA" id="ARBA00029908"/>
    </source>
</evidence>
<proteinExistence type="predicted"/>
<keyword evidence="8" id="KW-0418">Kinase</keyword>
<protein>
    <recommendedName>
        <fullName evidence="2">Mannitol-specific phosphotransferase enzyme IIA component</fullName>
    </recommendedName>
    <alternativeName>
        <fullName evidence="10">EIIA</fullName>
    </alternativeName>
    <alternativeName>
        <fullName evidence="11">EIII</fullName>
    </alternativeName>
    <alternativeName>
        <fullName evidence="9">PTS system mannitol-specific EIIA component</fullName>
    </alternativeName>
</protein>
<comment type="caution">
    <text evidence="13">The sequence shown here is derived from an EMBL/GenBank/DDBJ whole genome shotgun (WGS) entry which is preliminary data.</text>
</comment>
<dbReference type="GO" id="GO:0090563">
    <property type="term" value="F:protein-phosphocysteine-sugar phosphotransferase activity"/>
    <property type="evidence" value="ECO:0007669"/>
    <property type="project" value="TreeGrafter"/>
</dbReference>